<keyword evidence="6 8" id="KW-0675">Receptor</keyword>
<dbReference type="VEuPathDB" id="VectorBase:CQUJHB006583"/>
<dbReference type="InterPro" id="IPR013604">
    <property type="entry name" value="7TM_chemorcpt"/>
</dbReference>
<name>B0X4L9_CULQU</name>
<feature type="transmembrane region" description="Helical" evidence="8">
    <location>
        <begin position="372"/>
        <end position="390"/>
    </location>
</feature>
<organism>
    <name type="scientific">Culex quinquefasciatus</name>
    <name type="common">Southern house mosquito</name>
    <name type="synonym">Culex pungens</name>
    <dbReference type="NCBI Taxonomy" id="7176"/>
    <lineage>
        <taxon>Eukaryota</taxon>
        <taxon>Metazoa</taxon>
        <taxon>Ecdysozoa</taxon>
        <taxon>Arthropoda</taxon>
        <taxon>Hexapoda</taxon>
        <taxon>Insecta</taxon>
        <taxon>Pterygota</taxon>
        <taxon>Neoptera</taxon>
        <taxon>Endopterygota</taxon>
        <taxon>Diptera</taxon>
        <taxon>Nematocera</taxon>
        <taxon>Culicoidea</taxon>
        <taxon>Culicidae</taxon>
        <taxon>Culicinae</taxon>
        <taxon>Culicini</taxon>
        <taxon>Culex</taxon>
        <taxon>Culex</taxon>
    </lineage>
</organism>
<comment type="similarity">
    <text evidence="8">Belongs to the insect chemoreceptor superfamily. Gustatory receptor (GR) family.</text>
</comment>
<proteinExistence type="inferred from homology"/>
<keyword evidence="11" id="KW-1185">Reference proteome</keyword>
<evidence type="ECO:0000256" key="6">
    <source>
        <dbReference type="ARBA" id="ARBA00023170"/>
    </source>
</evidence>
<evidence type="ECO:0000256" key="3">
    <source>
        <dbReference type="ARBA" id="ARBA00022692"/>
    </source>
</evidence>
<dbReference type="GO" id="GO:0007635">
    <property type="term" value="P:chemosensory behavior"/>
    <property type="evidence" value="ECO:0007669"/>
    <property type="project" value="TreeGrafter"/>
</dbReference>
<dbReference type="GO" id="GO:0043025">
    <property type="term" value="C:neuronal cell body"/>
    <property type="evidence" value="ECO:0007669"/>
    <property type="project" value="TreeGrafter"/>
</dbReference>
<gene>
    <name evidence="10" type="primary">6047544</name>
    <name evidence="9" type="ORF">CpipJ_CPIJ014450</name>
</gene>
<sequence length="399" mass="46484">MNLLCPSMDQLYRLALSLFRWCGFVPFGLDGSSLRVQNQTHHGGNPFTFKWIILVVCICLVDVVMAAIFHDSVFFLEYAVGWINDMFKFGSLALTVFIIEAEVVAQRKTQLQIFEGLEQLGEHRARVGLLNGAKYKQFIRRFLWKFFGYLVFTFAIEMKLITGIMSYNLQWTYTWLTAISLQTINRMRTLFYIFYIDLIRAQCEVIREELLRLGDMMQLTKTLPQISSQSQTITRQVSKTLIFLKGCYTDLWFISFNVNSSLGWSTCFILTCNFVQVSCDFYWVYLTVHDKASDGYTELLMCIIPATTLFITLLYSAESCLKVSNSFGPILHEMPKNDQEILYKIVYRFTNHVFHQPIRFKAHSLFDVNYKLLKMFLTGVVTYMFIFMPFSTDLPDSPK</sequence>
<keyword evidence="5 8" id="KW-0472">Membrane</keyword>
<feature type="transmembrane region" description="Helical" evidence="8">
    <location>
        <begin position="89"/>
        <end position="105"/>
    </location>
</feature>
<evidence type="ECO:0000256" key="7">
    <source>
        <dbReference type="ARBA" id="ARBA00023224"/>
    </source>
</evidence>
<reference evidence="10" key="2">
    <citation type="submission" date="2021-02" db="UniProtKB">
        <authorList>
            <consortium name="EnsemblMetazoa"/>
        </authorList>
    </citation>
    <scope>IDENTIFICATION</scope>
    <source>
        <strain evidence="10">JHB</strain>
    </source>
</reference>
<comment type="subcellular location">
    <subcellularLocation>
        <location evidence="1 8">Cell membrane</location>
        <topology evidence="1 8">Multi-pass membrane protein</topology>
    </subcellularLocation>
</comment>
<dbReference type="GO" id="GO:0008049">
    <property type="term" value="P:male courtship behavior"/>
    <property type="evidence" value="ECO:0007669"/>
    <property type="project" value="TreeGrafter"/>
</dbReference>
<evidence type="ECO:0000256" key="5">
    <source>
        <dbReference type="ARBA" id="ARBA00023136"/>
    </source>
</evidence>
<feature type="transmembrane region" description="Helical" evidence="8">
    <location>
        <begin position="262"/>
        <end position="284"/>
    </location>
</feature>
<keyword evidence="7 8" id="KW-0807">Transducer</keyword>
<dbReference type="GO" id="GO:0030424">
    <property type="term" value="C:axon"/>
    <property type="evidence" value="ECO:0007669"/>
    <property type="project" value="TreeGrafter"/>
</dbReference>
<keyword evidence="4 8" id="KW-1133">Transmembrane helix</keyword>
<dbReference type="GO" id="GO:0030425">
    <property type="term" value="C:dendrite"/>
    <property type="evidence" value="ECO:0007669"/>
    <property type="project" value="TreeGrafter"/>
</dbReference>
<feature type="transmembrane region" description="Helical" evidence="8">
    <location>
        <begin position="296"/>
        <end position="317"/>
    </location>
</feature>
<evidence type="ECO:0000313" key="9">
    <source>
        <dbReference type="EMBL" id="EDS40436.1"/>
    </source>
</evidence>
<dbReference type="EnsemblMetazoa" id="CPIJ014450-RA">
    <property type="protein sequence ID" value="CPIJ014450-PA"/>
    <property type="gene ID" value="CPIJ014450"/>
</dbReference>
<feature type="transmembrane region" description="Helical" evidence="8">
    <location>
        <begin position="49"/>
        <end position="69"/>
    </location>
</feature>
<dbReference type="InParanoid" id="B0X4L9"/>
<keyword evidence="3 8" id="KW-0812">Transmembrane</keyword>
<protein>
    <recommendedName>
        <fullName evidence="8">Gustatory receptor</fullName>
    </recommendedName>
</protein>
<reference evidence="9" key="1">
    <citation type="submission" date="2007-03" db="EMBL/GenBank/DDBJ databases">
        <title>Annotation of Culex pipiens quinquefasciatus.</title>
        <authorList>
            <consortium name="The Broad Institute Genome Sequencing Platform"/>
            <person name="Atkinson P.W."/>
            <person name="Hemingway J."/>
            <person name="Christensen B.M."/>
            <person name="Higgs S."/>
            <person name="Kodira C."/>
            <person name="Hannick L."/>
            <person name="Megy K."/>
            <person name="O'Leary S."/>
            <person name="Pearson M."/>
            <person name="Haas B.J."/>
            <person name="Mauceli E."/>
            <person name="Wortman J.R."/>
            <person name="Lee N.H."/>
            <person name="Guigo R."/>
            <person name="Stanke M."/>
            <person name="Alvarado L."/>
            <person name="Amedeo P."/>
            <person name="Antoine C.H."/>
            <person name="Arensburger P."/>
            <person name="Bidwell S.L."/>
            <person name="Crawford M."/>
            <person name="Camaro F."/>
            <person name="Devon K."/>
            <person name="Engels R."/>
            <person name="Hammond M."/>
            <person name="Howarth C."/>
            <person name="Koehrsen M."/>
            <person name="Lawson D."/>
            <person name="Montgomery P."/>
            <person name="Nene V."/>
            <person name="Nusbaum C."/>
            <person name="Puiu D."/>
            <person name="Romero-Severson J."/>
            <person name="Severson D.W."/>
            <person name="Shumway M."/>
            <person name="Sisk P."/>
            <person name="Stolte C."/>
            <person name="Zeng Q."/>
            <person name="Eisenstadt E."/>
            <person name="Fraser-Liggett C."/>
            <person name="Strausberg R."/>
            <person name="Galagan J."/>
            <person name="Birren B."/>
            <person name="Collins F.H."/>
        </authorList>
    </citation>
    <scope>NUCLEOTIDE SEQUENCE [LARGE SCALE GENOMIC DNA]</scope>
    <source>
        <strain evidence="9">JHB</strain>
    </source>
</reference>
<dbReference type="FunCoup" id="B0X4L9">
    <property type="interactions" value="22"/>
</dbReference>
<comment type="function">
    <text evidence="8">Gustatory receptor which mediates acceptance or avoidance behavior, depending on its substrates.</text>
</comment>
<evidence type="ECO:0000256" key="4">
    <source>
        <dbReference type="ARBA" id="ARBA00022989"/>
    </source>
</evidence>
<dbReference type="EMBL" id="DS232346">
    <property type="protein sequence ID" value="EDS40436.1"/>
    <property type="molecule type" value="Genomic_DNA"/>
</dbReference>
<dbReference type="GO" id="GO:0007165">
    <property type="term" value="P:signal transduction"/>
    <property type="evidence" value="ECO:0007669"/>
    <property type="project" value="UniProtKB-KW"/>
</dbReference>
<dbReference type="VEuPathDB" id="VectorBase:CPIJ014450"/>
<evidence type="ECO:0000256" key="1">
    <source>
        <dbReference type="ARBA" id="ARBA00004651"/>
    </source>
</evidence>
<dbReference type="AlphaFoldDB" id="B0X4L9"/>
<accession>B0X4L9</accession>
<dbReference type="OMA" id="YIGTHAN"/>
<evidence type="ECO:0000256" key="8">
    <source>
        <dbReference type="RuleBase" id="RU363108"/>
    </source>
</evidence>
<dbReference type="OrthoDB" id="6366728at2759"/>
<dbReference type="Pfam" id="PF08395">
    <property type="entry name" value="7tm_7"/>
    <property type="match status" value="1"/>
</dbReference>
<dbReference type="HOGENOM" id="CLU_650882_0_0_1"/>
<dbReference type="GO" id="GO:0005886">
    <property type="term" value="C:plasma membrane"/>
    <property type="evidence" value="ECO:0007669"/>
    <property type="project" value="UniProtKB-SubCell"/>
</dbReference>
<dbReference type="PANTHER" id="PTHR21143">
    <property type="entry name" value="INVERTEBRATE GUSTATORY RECEPTOR"/>
    <property type="match status" value="1"/>
</dbReference>
<comment type="caution">
    <text evidence="8">Lacks conserved residue(s) required for the propagation of feature annotation.</text>
</comment>
<feature type="transmembrane region" description="Helical" evidence="8">
    <location>
        <begin position="146"/>
        <end position="167"/>
    </location>
</feature>
<dbReference type="PANTHER" id="PTHR21143:SF104">
    <property type="entry name" value="GUSTATORY RECEPTOR 8A-RELATED"/>
    <property type="match status" value="1"/>
</dbReference>
<evidence type="ECO:0000313" key="11">
    <source>
        <dbReference type="Proteomes" id="UP000002320"/>
    </source>
</evidence>
<dbReference type="KEGG" id="cqu:CpipJ_CPIJ014450"/>
<evidence type="ECO:0000256" key="2">
    <source>
        <dbReference type="ARBA" id="ARBA00022475"/>
    </source>
</evidence>
<keyword evidence="2 8" id="KW-1003">Cell membrane</keyword>
<evidence type="ECO:0000313" key="10">
    <source>
        <dbReference type="EnsemblMetazoa" id="CPIJ014450-PA"/>
    </source>
</evidence>
<dbReference type="GO" id="GO:0050909">
    <property type="term" value="P:sensory perception of taste"/>
    <property type="evidence" value="ECO:0007669"/>
    <property type="project" value="InterPro"/>
</dbReference>
<dbReference type="eggNOG" id="ENOG502TCBA">
    <property type="taxonomic scope" value="Eukaryota"/>
</dbReference>
<dbReference type="Proteomes" id="UP000002320">
    <property type="component" value="Unassembled WGS sequence"/>
</dbReference>